<organism evidence="2">
    <name type="scientific">Escherichia coli</name>
    <dbReference type="NCBI Taxonomy" id="562"/>
    <lineage>
        <taxon>Bacteria</taxon>
        <taxon>Pseudomonadati</taxon>
        <taxon>Pseudomonadota</taxon>
        <taxon>Gammaproteobacteria</taxon>
        <taxon>Enterobacterales</taxon>
        <taxon>Enterobacteriaceae</taxon>
        <taxon>Escherichia</taxon>
    </lineage>
</organism>
<keyword evidence="1" id="KW-1133">Transmembrane helix</keyword>
<dbReference type="RefSeq" id="WP_250111189.1">
    <property type="nucleotide sequence ID" value="NZ_PUTD01000064.1"/>
</dbReference>
<keyword evidence="1" id="KW-0472">Membrane</keyword>
<protein>
    <submittedName>
        <fullName evidence="2">Lipid A phosphoethanolamine transferase, putative</fullName>
    </submittedName>
</protein>
<keyword evidence="1" id="KW-0812">Transmembrane</keyword>
<accession>A0A7M1HY14</accession>
<dbReference type="GO" id="GO:0016740">
    <property type="term" value="F:transferase activity"/>
    <property type="evidence" value="ECO:0007669"/>
    <property type="project" value="UniProtKB-KW"/>
</dbReference>
<keyword evidence="2" id="KW-0808">Transferase</keyword>
<dbReference type="AlphaFoldDB" id="A0A7M1HY14"/>
<proteinExistence type="predicted"/>
<feature type="transmembrane region" description="Helical" evidence="1">
    <location>
        <begin position="44"/>
        <end position="71"/>
    </location>
</feature>
<sequence length="79" mass="9138">MPVLFRVKVIPLVLLLAMIFAFLLNWPILLHFYEILSHLEHVKIGFVISIPFVLVAALNVVFMPFSVRFLLKPVMTPTY</sequence>
<geneLocation type="plasmid" evidence="2">
    <name>pEC17-AB02384</name>
</geneLocation>
<feature type="transmembrane region" description="Helical" evidence="1">
    <location>
        <begin position="12"/>
        <end position="32"/>
    </location>
</feature>
<name>A0A7M1HY14_ECOLX</name>
<dbReference type="EMBL" id="MT163739">
    <property type="protein sequence ID" value="QOQ31023.1"/>
    <property type="molecule type" value="Genomic_DNA"/>
</dbReference>
<reference evidence="2" key="1">
    <citation type="submission" date="2020-03" db="EMBL/GenBank/DDBJ databases">
        <authorList>
            <person name="Pauly N."/>
            <person name="Irrgang A."/>
        </authorList>
    </citation>
    <scope>NUCLEOTIDE SEQUENCE</scope>
    <source>
        <strain evidence="2">17AB-02384</strain>
        <plasmid evidence="2">pEC17-AB02384</plasmid>
    </source>
</reference>
<evidence type="ECO:0000256" key="1">
    <source>
        <dbReference type="SAM" id="Phobius"/>
    </source>
</evidence>
<keyword evidence="2" id="KW-0614">Plasmid</keyword>
<evidence type="ECO:0000313" key="2">
    <source>
        <dbReference type="EMBL" id="QOQ31023.1"/>
    </source>
</evidence>